<feature type="region of interest" description="Disordered" evidence="1">
    <location>
        <begin position="376"/>
        <end position="439"/>
    </location>
</feature>
<feature type="region of interest" description="Disordered" evidence="1">
    <location>
        <begin position="485"/>
        <end position="529"/>
    </location>
</feature>
<evidence type="ECO:0000256" key="1">
    <source>
        <dbReference type="SAM" id="MobiDB-lite"/>
    </source>
</evidence>
<reference evidence="2 3" key="1">
    <citation type="submission" date="2024-09" db="EMBL/GenBank/DDBJ databases">
        <title>Genome sequencing and assembly of Phytophthora oleae, isolate VK10A, causative agent of rot of olive drupes.</title>
        <authorList>
            <person name="Conti Taguali S."/>
            <person name="Riolo M."/>
            <person name="La Spada F."/>
            <person name="Cacciola S.O."/>
            <person name="Dionisio G."/>
        </authorList>
    </citation>
    <scope>NUCLEOTIDE SEQUENCE [LARGE SCALE GENOMIC DNA]</scope>
    <source>
        <strain evidence="2 3">VK10A</strain>
    </source>
</reference>
<dbReference type="PANTHER" id="PTHR33324:SF2">
    <property type="entry name" value="MYB_SANT-LIKE DNA-BINDING DOMAIN-CONTAINING PROTEIN"/>
    <property type="match status" value="1"/>
</dbReference>
<feature type="compositionally biased region" description="Polar residues" evidence="1">
    <location>
        <begin position="517"/>
        <end position="529"/>
    </location>
</feature>
<feature type="compositionally biased region" description="Polar residues" evidence="1">
    <location>
        <begin position="246"/>
        <end position="266"/>
    </location>
</feature>
<organism evidence="2 3">
    <name type="scientific">Phytophthora oleae</name>
    <dbReference type="NCBI Taxonomy" id="2107226"/>
    <lineage>
        <taxon>Eukaryota</taxon>
        <taxon>Sar</taxon>
        <taxon>Stramenopiles</taxon>
        <taxon>Oomycota</taxon>
        <taxon>Peronosporomycetes</taxon>
        <taxon>Peronosporales</taxon>
        <taxon>Peronosporaceae</taxon>
        <taxon>Phytophthora</taxon>
    </lineage>
</organism>
<dbReference type="AlphaFoldDB" id="A0ABD3FIK7"/>
<feature type="region of interest" description="Disordered" evidence="1">
    <location>
        <begin position="220"/>
        <end position="278"/>
    </location>
</feature>
<dbReference type="Proteomes" id="UP001632037">
    <property type="component" value="Unassembled WGS sequence"/>
</dbReference>
<feature type="compositionally biased region" description="Acidic residues" evidence="1">
    <location>
        <begin position="389"/>
        <end position="406"/>
    </location>
</feature>
<gene>
    <name evidence="2" type="ORF">V7S43_008372</name>
</gene>
<protein>
    <submittedName>
        <fullName evidence="2">Uncharacterized protein</fullName>
    </submittedName>
</protein>
<accession>A0ABD3FIK7</accession>
<evidence type="ECO:0000313" key="3">
    <source>
        <dbReference type="Proteomes" id="UP001632037"/>
    </source>
</evidence>
<sequence>MSALDIDWLRPVAPDGPTPLQTLVDWFAVNGVVYHASSHQREVLVPLCRDLNARGVQCEVDQILDYVSYLQEVVHDATALTHKLPTDLQPYRERLQTLLFKDGHTEGSVALPSPQKRATNRLSWLEPSPYGGLSGMEVLVDWLKNNYATYARSSRKGEKGRMLEELVKDMKDAGIQDCAVNTVRAKIDVLHREVKGEKSRSAAWEQFGSVLEEIFTMGDAGQERDDNSDGEENGAAGGQKAGLEGSSHQTDAGNGNSVGIVTTSKPSVKHTRSSPTSRLSWMKQVLPGSPTAMELLVGWMERHYYDYTHTRKKGDKGRMLIKLLRKIEGAGHRGCTIHAIRVKIDSLQRQAGGKARPSSAFDQFGTSLKRVFAEKQGLEPRASPRSADDSDDSQGSEEEMESDGETVTENAKSAEFEADSARVPTDTSRSIENREVEDVDMVEATNLPVASTLDTSNPFAATVLESASTLEPATSLETSTTLEMSNPNVNCASAASDSETEDEQDKRAKVKPIVAPTAQQPASPIRSPSTSEIVRIATLLRERHDLLQRGVPEAQVDRFLPLPDL</sequence>
<keyword evidence="3" id="KW-1185">Reference proteome</keyword>
<dbReference type="EMBL" id="JBIMZQ010000016">
    <property type="protein sequence ID" value="KAL3666750.1"/>
    <property type="molecule type" value="Genomic_DNA"/>
</dbReference>
<name>A0ABD3FIK7_9STRA</name>
<proteinExistence type="predicted"/>
<feature type="compositionally biased region" description="Polar residues" evidence="1">
    <location>
        <begin position="485"/>
        <end position="497"/>
    </location>
</feature>
<comment type="caution">
    <text evidence="2">The sequence shown here is derived from an EMBL/GenBank/DDBJ whole genome shotgun (WGS) entry which is preliminary data.</text>
</comment>
<evidence type="ECO:0000313" key="2">
    <source>
        <dbReference type="EMBL" id="KAL3666750.1"/>
    </source>
</evidence>
<dbReference type="PANTHER" id="PTHR33324">
    <property type="entry name" value="EXPRESSED PROTEIN"/>
    <property type="match status" value="1"/>
</dbReference>